<dbReference type="AlphaFoldDB" id="A0A8T3B509"/>
<keyword evidence="4" id="KW-1185">Reference proteome</keyword>
<feature type="compositionally biased region" description="Basic residues" evidence="1">
    <location>
        <begin position="78"/>
        <end position="88"/>
    </location>
</feature>
<sequence length="88" mass="10494">MPHYYDIAHVHILICICAICIYMYTHIQEEEEGGVMDSDSLELPRLLHGAFLWRTFRPIRENSRTHHTHKTTPELHDKKKKLSRYPHS</sequence>
<evidence type="ECO:0000313" key="4">
    <source>
        <dbReference type="Proteomes" id="UP000829196"/>
    </source>
</evidence>
<gene>
    <name evidence="3" type="ORF">KFK09_015110</name>
</gene>
<dbReference type="Proteomes" id="UP000829196">
    <property type="component" value="Unassembled WGS sequence"/>
</dbReference>
<accession>A0A8T3B509</accession>
<reference evidence="3" key="1">
    <citation type="journal article" date="2022" name="Front. Genet.">
        <title>Chromosome-Scale Assembly of the Dendrobium nobile Genome Provides Insights Into the Molecular Mechanism of the Biosynthesis of the Medicinal Active Ingredient of Dendrobium.</title>
        <authorList>
            <person name="Xu Q."/>
            <person name="Niu S.-C."/>
            <person name="Li K.-L."/>
            <person name="Zheng P.-J."/>
            <person name="Zhang X.-J."/>
            <person name="Jia Y."/>
            <person name="Liu Y."/>
            <person name="Niu Y.-X."/>
            <person name="Yu L.-H."/>
            <person name="Chen D.-F."/>
            <person name="Zhang G.-Q."/>
        </authorList>
    </citation>
    <scope>NUCLEOTIDE SEQUENCE</scope>
    <source>
        <tissue evidence="3">Leaf</tissue>
    </source>
</reference>
<feature type="region of interest" description="Disordered" evidence="1">
    <location>
        <begin position="63"/>
        <end position="88"/>
    </location>
</feature>
<organism evidence="3 4">
    <name type="scientific">Dendrobium nobile</name>
    <name type="common">Orchid</name>
    <dbReference type="NCBI Taxonomy" id="94219"/>
    <lineage>
        <taxon>Eukaryota</taxon>
        <taxon>Viridiplantae</taxon>
        <taxon>Streptophyta</taxon>
        <taxon>Embryophyta</taxon>
        <taxon>Tracheophyta</taxon>
        <taxon>Spermatophyta</taxon>
        <taxon>Magnoliopsida</taxon>
        <taxon>Liliopsida</taxon>
        <taxon>Asparagales</taxon>
        <taxon>Orchidaceae</taxon>
        <taxon>Epidendroideae</taxon>
        <taxon>Malaxideae</taxon>
        <taxon>Dendrobiinae</taxon>
        <taxon>Dendrobium</taxon>
    </lineage>
</organism>
<feature type="transmembrane region" description="Helical" evidence="2">
    <location>
        <begin position="6"/>
        <end position="24"/>
    </location>
</feature>
<proteinExistence type="predicted"/>
<protein>
    <submittedName>
        <fullName evidence="3">Uncharacterized protein</fullName>
    </submittedName>
</protein>
<comment type="caution">
    <text evidence="3">The sequence shown here is derived from an EMBL/GenBank/DDBJ whole genome shotgun (WGS) entry which is preliminary data.</text>
</comment>
<evidence type="ECO:0000256" key="1">
    <source>
        <dbReference type="SAM" id="MobiDB-lite"/>
    </source>
</evidence>
<name>A0A8T3B509_DENNO</name>
<dbReference type="EMBL" id="JAGYWB010000011">
    <property type="protein sequence ID" value="KAI0504161.1"/>
    <property type="molecule type" value="Genomic_DNA"/>
</dbReference>
<keyword evidence="2" id="KW-0812">Transmembrane</keyword>
<evidence type="ECO:0000256" key="2">
    <source>
        <dbReference type="SAM" id="Phobius"/>
    </source>
</evidence>
<evidence type="ECO:0000313" key="3">
    <source>
        <dbReference type="EMBL" id="KAI0504161.1"/>
    </source>
</evidence>
<keyword evidence="2" id="KW-0472">Membrane</keyword>
<keyword evidence="2" id="KW-1133">Transmembrane helix</keyword>